<keyword evidence="3" id="KW-0804">Transcription</keyword>
<evidence type="ECO:0000313" key="6">
    <source>
        <dbReference type="Proteomes" id="UP000199344"/>
    </source>
</evidence>
<dbReference type="Pfam" id="PF01638">
    <property type="entry name" value="HxlR"/>
    <property type="match status" value="1"/>
</dbReference>
<dbReference type="Gene3D" id="1.10.10.10">
    <property type="entry name" value="Winged helix-like DNA-binding domain superfamily/Winged helix DNA-binding domain"/>
    <property type="match status" value="1"/>
</dbReference>
<dbReference type="InterPro" id="IPR036390">
    <property type="entry name" value="WH_DNA-bd_sf"/>
</dbReference>
<protein>
    <submittedName>
        <fullName evidence="5">DNA-binding transcriptional regulator, HxlR family</fullName>
    </submittedName>
</protein>
<name>A0A1G6X9W5_9RHOB</name>
<dbReference type="AlphaFoldDB" id="A0A1G6X9W5"/>
<dbReference type="InterPro" id="IPR036388">
    <property type="entry name" value="WH-like_DNA-bd_sf"/>
</dbReference>
<dbReference type="GO" id="GO:0003677">
    <property type="term" value="F:DNA binding"/>
    <property type="evidence" value="ECO:0007669"/>
    <property type="project" value="UniProtKB-KW"/>
</dbReference>
<dbReference type="STRING" id="591205.SAMN05421538_102340"/>
<dbReference type="SUPFAM" id="SSF46785">
    <property type="entry name" value="Winged helix' DNA-binding domain"/>
    <property type="match status" value="1"/>
</dbReference>
<accession>A0A1G6X9W5</accession>
<organism evidence="5 6">
    <name type="scientific">Paracoccus isoporae</name>
    <dbReference type="NCBI Taxonomy" id="591205"/>
    <lineage>
        <taxon>Bacteria</taxon>
        <taxon>Pseudomonadati</taxon>
        <taxon>Pseudomonadota</taxon>
        <taxon>Alphaproteobacteria</taxon>
        <taxon>Rhodobacterales</taxon>
        <taxon>Paracoccaceae</taxon>
        <taxon>Paracoccus</taxon>
    </lineage>
</organism>
<dbReference type="Proteomes" id="UP000199344">
    <property type="component" value="Unassembled WGS sequence"/>
</dbReference>
<reference evidence="5 6" key="1">
    <citation type="submission" date="2016-10" db="EMBL/GenBank/DDBJ databases">
        <authorList>
            <person name="de Groot N.N."/>
        </authorList>
    </citation>
    <scope>NUCLEOTIDE SEQUENCE [LARGE SCALE GENOMIC DNA]</scope>
    <source>
        <strain evidence="5 6">DSM 22220</strain>
    </source>
</reference>
<evidence type="ECO:0000259" key="4">
    <source>
        <dbReference type="PROSITE" id="PS51118"/>
    </source>
</evidence>
<dbReference type="EMBL" id="FNAH01000002">
    <property type="protein sequence ID" value="SDD74881.1"/>
    <property type="molecule type" value="Genomic_DNA"/>
</dbReference>
<sequence>MKPDRIPPEKNLPACPVDRLLRVISGQWTSYLLWVLAQNGPQRFGALQKLVPGISTKVLTERLRMLDAAGLVLREQAATIPPQVTYSLTPRGLELRGLMDDLSIVARRWDAEGWRPPPR</sequence>
<proteinExistence type="predicted"/>
<keyword evidence="6" id="KW-1185">Reference proteome</keyword>
<dbReference type="PROSITE" id="PS51118">
    <property type="entry name" value="HTH_HXLR"/>
    <property type="match status" value="1"/>
</dbReference>
<dbReference type="PANTHER" id="PTHR33204:SF37">
    <property type="entry name" value="HTH-TYPE TRANSCRIPTIONAL REGULATOR YODB"/>
    <property type="match status" value="1"/>
</dbReference>
<gene>
    <name evidence="5" type="ORF">SAMN05421538_102340</name>
</gene>
<evidence type="ECO:0000313" key="5">
    <source>
        <dbReference type="EMBL" id="SDD74881.1"/>
    </source>
</evidence>
<dbReference type="PANTHER" id="PTHR33204">
    <property type="entry name" value="TRANSCRIPTIONAL REGULATOR, MARR FAMILY"/>
    <property type="match status" value="1"/>
</dbReference>
<evidence type="ECO:0000256" key="3">
    <source>
        <dbReference type="ARBA" id="ARBA00023163"/>
    </source>
</evidence>
<evidence type="ECO:0000256" key="2">
    <source>
        <dbReference type="ARBA" id="ARBA00023125"/>
    </source>
</evidence>
<feature type="domain" description="HTH hxlR-type" evidence="4">
    <location>
        <begin position="15"/>
        <end position="114"/>
    </location>
</feature>
<keyword evidence="1" id="KW-0805">Transcription regulation</keyword>
<keyword evidence="2 5" id="KW-0238">DNA-binding</keyword>
<dbReference type="InterPro" id="IPR002577">
    <property type="entry name" value="HTH_HxlR"/>
</dbReference>
<evidence type="ECO:0000256" key="1">
    <source>
        <dbReference type="ARBA" id="ARBA00023015"/>
    </source>
</evidence>